<dbReference type="EMBL" id="JRHO01000014">
    <property type="protein sequence ID" value="KGK98218.1"/>
    <property type="molecule type" value="Genomic_DNA"/>
</dbReference>
<evidence type="ECO:0000256" key="9">
    <source>
        <dbReference type="ARBA" id="ARBA00048403"/>
    </source>
</evidence>
<dbReference type="InterPro" id="IPR042265">
    <property type="entry name" value="DPH1/DPH2_3"/>
</dbReference>
<sequence length="332" mass="36706">MVSSSEPFDFQIEHIIEIIRDVQPAIIGLQFPEGFKRRAPAIASQISEATGVDILISANPCYGACDLDVAILDNVDLLFHFGHAQLDDNKYSEKVIFIETRSDTDVTEVVRKAVPELTGKRVGVLTTVQHIQKLPDVCDILESEGKECLIGRGDSKIAYAGQVLGCNFSVADGLDCDEFLYIGTGQFHPLGVSLATGRRVLIADPFSNEVREVDPRKILKQRSAVIANSLDAETFGILVSTKPGQDRMPLARELKELAEKKGKTAYILTMDLITPDQMLQFKVDAFVSTACPRLAVDEVGRFSAPMLTPQEFEIVIGEREWENMTFDEIRGE</sequence>
<dbReference type="InterPro" id="IPR042263">
    <property type="entry name" value="DPH1/DPH2_1"/>
</dbReference>
<dbReference type="NCBIfam" id="TIGR00322">
    <property type="entry name" value="diphth2_R"/>
    <property type="match status" value="1"/>
</dbReference>
<keyword evidence="4 10" id="KW-0808">Transferase</keyword>
<dbReference type="FunFam" id="3.40.50.11860:FF:000001">
    <property type="entry name" value="2-(3-amino-3-carboxypropyl)histidine synthase subunit 2"/>
    <property type="match status" value="1"/>
</dbReference>
<dbReference type="InterPro" id="IPR035435">
    <property type="entry name" value="DPH1/DPH2_euk_archaea"/>
</dbReference>
<keyword evidence="10" id="KW-0004">4Fe-4S</keyword>
<evidence type="ECO:0000256" key="1">
    <source>
        <dbReference type="ARBA" id="ARBA00001966"/>
    </source>
</evidence>
<dbReference type="Gene3D" id="3.40.50.11840">
    <property type="entry name" value="Diphthamide synthesis DPH1/DPH2 domain 1"/>
    <property type="match status" value="1"/>
</dbReference>
<dbReference type="Proteomes" id="UP000029859">
    <property type="component" value="Unassembled WGS sequence"/>
</dbReference>
<accession>A0A099T244</accession>
<evidence type="ECO:0000256" key="10">
    <source>
        <dbReference type="PIRNR" id="PIRNR004967"/>
    </source>
</evidence>
<dbReference type="InterPro" id="IPR016435">
    <property type="entry name" value="DPH1/DPH2"/>
</dbReference>
<comment type="pathway">
    <text evidence="2 10">Protein modification; peptidyl-diphthamide biosynthesis.</text>
</comment>
<comment type="function">
    <text evidence="10">Catalyzes the first step of diphthamide biosynthesis, i.e. the transfer of the 3-amino-3-carboxypropyl group from S-adenosyl-L-methionine (SAM) to the C2 position of the imidazole ring of the target histidine residue in translation elongation factor 2 (EF-2).</text>
</comment>
<keyword evidence="5 10" id="KW-0949">S-adenosyl-L-methionine</keyword>
<dbReference type="GO" id="GO:0051539">
    <property type="term" value="F:4 iron, 4 sulfur cluster binding"/>
    <property type="evidence" value="ECO:0007669"/>
    <property type="project" value="UniProtKB-UniRule"/>
</dbReference>
<evidence type="ECO:0000256" key="5">
    <source>
        <dbReference type="ARBA" id="ARBA00022691"/>
    </source>
</evidence>
<evidence type="ECO:0000256" key="2">
    <source>
        <dbReference type="ARBA" id="ARBA00005156"/>
    </source>
</evidence>
<comment type="similarity">
    <text evidence="10">Belongs to the DPH1/DPH2 family.</text>
</comment>
<dbReference type="PIRSF" id="PIRSF004967">
    <property type="entry name" value="DPH1"/>
    <property type="match status" value="1"/>
</dbReference>
<name>A0A099T244_METMT</name>
<keyword evidence="12" id="KW-1185">Reference proteome</keyword>
<dbReference type="GO" id="GO:0090560">
    <property type="term" value="F:2-(3-amino-3-carboxypropyl)histidine synthase activity"/>
    <property type="evidence" value="ECO:0007669"/>
    <property type="project" value="UniProtKB-UniRule"/>
</dbReference>
<keyword evidence="8 10" id="KW-0411">Iron-sulfur</keyword>
<evidence type="ECO:0000256" key="6">
    <source>
        <dbReference type="ARBA" id="ARBA00022723"/>
    </source>
</evidence>
<dbReference type="Gene3D" id="3.40.50.11860">
    <property type="entry name" value="Diphthamide synthesis DPH1/DPH2 domain 3"/>
    <property type="match status" value="1"/>
</dbReference>
<proteinExistence type="inferred from homology"/>
<dbReference type="PANTHER" id="PTHR10762">
    <property type="entry name" value="DIPHTHAMIDE BIOSYNTHESIS PROTEIN"/>
    <property type="match status" value="1"/>
</dbReference>
<dbReference type="NCBIfam" id="TIGR03682">
    <property type="entry name" value="arCOG04112"/>
    <property type="match status" value="1"/>
</dbReference>
<gene>
    <name evidence="11" type="ORF">LI82_10890</name>
</gene>
<dbReference type="InterPro" id="IPR022428">
    <property type="entry name" value="Dph2_arc"/>
</dbReference>
<reference evidence="11 12" key="1">
    <citation type="submission" date="2014-09" db="EMBL/GenBank/DDBJ databases">
        <title>Draft genome sequence of an obligately methylotrophic methanogen, Methanococcoides methylutens, isolated from marine sediment.</title>
        <authorList>
            <person name="Guan Y."/>
            <person name="Ngugi D.K."/>
            <person name="Blom J."/>
            <person name="Ali S."/>
            <person name="Ferry J.G."/>
            <person name="Stingl U."/>
        </authorList>
    </citation>
    <scope>NUCLEOTIDE SEQUENCE [LARGE SCALE GENOMIC DNA]</scope>
    <source>
        <strain evidence="11 12">DSM 2657</strain>
    </source>
</reference>
<dbReference type="SFLD" id="SFLDS00032">
    <property type="entry name" value="Radical_SAM_3-amino-3-carboxyp"/>
    <property type="match status" value="1"/>
</dbReference>
<dbReference type="GO" id="GO:0017183">
    <property type="term" value="P:protein histidyl modification to diphthamide"/>
    <property type="evidence" value="ECO:0007669"/>
    <property type="project" value="UniProtKB-UniRule"/>
</dbReference>
<keyword evidence="7 10" id="KW-0408">Iron</keyword>
<evidence type="ECO:0000313" key="11">
    <source>
        <dbReference type="EMBL" id="KGK98218.1"/>
    </source>
</evidence>
<evidence type="ECO:0000256" key="4">
    <source>
        <dbReference type="ARBA" id="ARBA00022679"/>
    </source>
</evidence>
<dbReference type="AlphaFoldDB" id="A0A099T244"/>
<evidence type="ECO:0000313" key="12">
    <source>
        <dbReference type="Proteomes" id="UP000029859"/>
    </source>
</evidence>
<evidence type="ECO:0000256" key="7">
    <source>
        <dbReference type="ARBA" id="ARBA00023004"/>
    </source>
</evidence>
<dbReference type="UniPathway" id="UPA00559"/>
<dbReference type="PANTHER" id="PTHR10762:SF1">
    <property type="entry name" value="2-(3-AMINO-3-CARBOXYPROPYL)HISTIDINE SYNTHASE SUBUNIT 1"/>
    <property type="match status" value="1"/>
</dbReference>
<organism evidence="11 12">
    <name type="scientific">Methanococcoides methylutens</name>
    <dbReference type="NCBI Taxonomy" id="2226"/>
    <lineage>
        <taxon>Archaea</taxon>
        <taxon>Methanobacteriati</taxon>
        <taxon>Methanobacteriota</taxon>
        <taxon>Stenosarchaea group</taxon>
        <taxon>Methanomicrobia</taxon>
        <taxon>Methanosarcinales</taxon>
        <taxon>Methanosarcinaceae</taxon>
        <taxon>Methanococcoides</taxon>
    </lineage>
</organism>
<protein>
    <recommendedName>
        <fullName evidence="3 10">2-(3-amino-3-carboxypropyl)histidine synthase</fullName>
        <ecNumber evidence="3 10">2.5.1.108</ecNumber>
    </recommendedName>
</protein>
<dbReference type="EC" id="2.5.1.108" evidence="3 10"/>
<dbReference type="Pfam" id="PF01866">
    <property type="entry name" value="Diphthamide_syn"/>
    <property type="match status" value="1"/>
</dbReference>
<comment type="caution">
    <text evidence="11">The sequence shown here is derived from an EMBL/GenBank/DDBJ whole genome shotgun (WGS) entry which is preliminary data.</text>
</comment>
<comment type="cofactor">
    <cofactor evidence="1 10">
        <name>[4Fe-4S] cluster</name>
        <dbReference type="ChEBI" id="CHEBI:49883"/>
    </cofactor>
</comment>
<evidence type="ECO:0000256" key="3">
    <source>
        <dbReference type="ARBA" id="ARBA00012221"/>
    </source>
</evidence>
<comment type="catalytic activity">
    <reaction evidence="9 10">
        <text>L-histidyl-[translation elongation factor 2] + S-adenosyl-L-methionine = 2-[(3S)-amino-3-carboxypropyl]-L-histidyl-[translation elongation factor 2] + S-methyl-5'-thioadenosine + H(+)</text>
        <dbReference type="Rhea" id="RHEA:36783"/>
        <dbReference type="Rhea" id="RHEA-COMP:9748"/>
        <dbReference type="Rhea" id="RHEA-COMP:9749"/>
        <dbReference type="ChEBI" id="CHEBI:15378"/>
        <dbReference type="ChEBI" id="CHEBI:17509"/>
        <dbReference type="ChEBI" id="CHEBI:29979"/>
        <dbReference type="ChEBI" id="CHEBI:59789"/>
        <dbReference type="ChEBI" id="CHEBI:73995"/>
        <dbReference type="EC" id="2.5.1.108"/>
    </reaction>
</comment>
<dbReference type="InterPro" id="IPR042264">
    <property type="entry name" value="DPH1/DPH2_2"/>
</dbReference>
<dbReference type="Gene3D" id="3.40.50.11850">
    <property type="entry name" value="Diphthamide synthesis DPH1/DPH2 domain 2"/>
    <property type="match status" value="1"/>
</dbReference>
<dbReference type="GO" id="GO:0046872">
    <property type="term" value="F:metal ion binding"/>
    <property type="evidence" value="ECO:0007669"/>
    <property type="project" value="UniProtKB-KW"/>
</dbReference>
<evidence type="ECO:0000256" key="8">
    <source>
        <dbReference type="ARBA" id="ARBA00023014"/>
    </source>
</evidence>
<keyword evidence="6 10" id="KW-0479">Metal-binding</keyword>